<dbReference type="EMBL" id="AAFI02000006">
    <property type="protein sequence ID" value="EAL71811.1"/>
    <property type="molecule type" value="Genomic_DNA"/>
</dbReference>
<dbReference type="InParanoid" id="Q55BH0"/>
<protein>
    <submittedName>
        <fullName evidence="1">Uncharacterized protein</fullName>
    </submittedName>
</protein>
<gene>
    <name evidence="1" type="ORF">DDB_G0271362</name>
</gene>
<comment type="caution">
    <text evidence="1">The sequence shown here is derived from an EMBL/GenBank/DDBJ whole genome shotgun (WGS) entry which is preliminary data.</text>
</comment>
<dbReference type="FunCoup" id="Q55BH0">
    <property type="interactions" value="1"/>
</dbReference>
<sequence length="595" mass="70111">MNKKLTKIIEKDIIILLINYLLIPKNKKYINKNFYYSKLEFYCYQDEILNLCLVSKEWYFFISPLISYEIIKDHGEDIIMDKWFRKELYQNQFLEDFGNISKINNSMKSIKPSRYLKNKPIYIWLMSISKYSLSKKIISDFFSNKIIIIKSNGKNYPDTEKYKNFQRVSFIYVDDMLKNSKYSFPLIPNRQLLSEIVCFNKPLGEEFKFWKKESNNLVVYKYFYSPHFIYCFCKFDNFNKVIELKIDSFQFIHLINNDLTQLKHLKLYSKPFSLHASTFQPGTLISLNKRCPTLITLAIKVPFHLINKHYHGCKITKQCFNGDNLSKNISKEWNELIVTLSNNTSIVNLTISNFPCEYSLNPIKCYQYSNLEFNETTIKCISDGFYNLIKNNKTIKFLRLINIDCSVSPNSFSALLFNSSIKTLVIHNFSIGPSFSTSIIEYLFSNIFNKNVSSSSSPSPNTTYNYSSIRRIKFSVDKMNLYSNAKWISFILNCMKKYPNTTLYSIQLSIEIFDNYDDVISLFQSPNSISINELILDFPYNDNYRMVNKSQIIDKIQDLKKQIQTTINNDNNKSYNKTLVSFFLGKNYTPLEEFS</sequence>
<proteinExistence type="predicted"/>
<dbReference type="PANTHER" id="PTHR32423:SF24">
    <property type="entry name" value="CCZ1_INTU_HSP4 FIRST LONGIN DOMAIN-CONTAINING PROTEIN-RELATED"/>
    <property type="match status" value="1"/>
</dbReference>
<dbReference type="HOGENOM" id="CLU_468080_0_0_1"/>
<dbReference type="RefSeq" id="XP_645642.1">
    <property type="nucleotide sequence ID" value="XM_640550.1"/>
</dbReference>
<dbReference type="PhylomeDB" id="Q55BH0"/>
<dbReference type="AlphaFoldDB" id="Q55BH0"/>
<dbReference type="VEuPathDB" id="AmoebaDB:DDB_G0271362"/>
<name>Q55BH0_DICDI</name>
<dbReference type="PANTHER" id="PTHR32423">
    <property type="entry name" value="SAP DOMAIN-CONTAINING PROTEIN-RELATED"/>
    <property type="match status" value="1"/>
</dbReference>
<dbReference type="GeneID" id="8617834"/>
<keyword evidence="2" id="KW-1185">Reference proteome</keyword>
<accession>Q55BH0</accession>
<dbReference type="Proteomes" id="UP000002195">
    <property type="component" value="Unassembled WGS sequence"/>
</dbReference>
<dbReference type="PaxDb" id="44689-DDB0216790"/>
<dbReference type="KEGG" id="ddi:DDB_G0271362"/>
<evidence type="ECO:0000313" key="2">
    <source>
        <dbReference type="Proteomes" id="UP000002195"/>
    </source>
</evidence>
<evidence type="ECO:0000313" key="1">
    <source>
        <dbReference type="EMBL" id="EAL71811.1"/>
    </source>
</evidence>
<organism evidence="1 2">
    <name type="scientific">Dictyostelium discoideum</name>
    <name type="common">Social amoeba</name>
    <dbReference type="NCBI Taxonomy" id="44689"/>
    <lineage>
        <taxon>Eukaryota</taxon>
        <taxon>Amoebozoa</taxon>
        <taxon>Evosea</taxon>
        <taxon>Eumycetozoa</taxon>
        <taxon>Dictyostelia</taxon>
        <taxon>Dictyosteliales</taxon>
        <taxon>Dictyosteliaceae</taxon>
        <taxon>Dictyostelium</taxon>
    </lineage>
</organism>
<dbReference type="dictyBase" id="DDB_G0271362"/>
<reference evidence="1 2" key="1">
    <citation type="journal article" date="2005" name="Nature">
        <title>The genome of the social amoeba Dictyostelium discoideum.</title>
        <authorList>
            <consortium name="The Dictyostelium discoideum Sequencing Consortium"/>
            <person name="Eichinger L."/>
            <person name="Pachebat J.A."/>
            <person name="Glockner G."/>
            <person name="Rajandream M.A."/>
            <person name="Sucgang R."/>
            <person name="Berriman M."/>
            <person name="Song J."/>
            <person name="Olsen R."/>
            <person name="Szafranski K."/>
            <person name="Xu Q."/>
            <person name="Tunggal B."/>
            <person name="Kummerfeld S."/>
            <person name="Madera M."/>
            <person name="Konfortov B.A."/>
            <person name="Rivero F."/>
            <person name="Bankier A.T."/>
            <person name="Lehmann R."/>
            <person name="Hamlin N."/>
            <person name="Davies R."/>
            <person name="Gaudet P."/>
            <person name="Fey P."/>
            <person name="Pilcher K."/>
            <person name="Chen G."/>
            <person name="Saunders D."/>
            <person name="Sodergren E."/>
            <person name="Davis P."/>
            <person name="Kerhornou A."/>
            <person name="Nie X."/>
            <person name="Hall N."/>
            <person name="Anjard C."/>
            <person name="Hemphill L."/>
            <person name="Bason N."/>
            <person name="Farbrother P."/>
            <person name="Desany B."/>
            <person name="Just E."/>
            <person name="Morio T."/>
            <person name="Rost R."/>
            <person name="Churcher C."/>
            <person name="Cooper J."/>
            <person name="Haydock S."/>
            <person name="van Driessche N."/>
            <person name="Cronin A."/>
            <person name="Goodhead I."/>
            <person name="Muzny D."/>
            <person name="Mourier T."/>
            <person name="Pain A."/>
            <person name="Lu M."/>
            <person name="Harper D."/>
            <person name="Lindsay R."/>
            <person name="Hauser H."/>
            <person name="James K."/>
            <person name="Quiles M."/>
            <person name="Madan Babu M."/>
            <person name="Saito T."/>
            <person name="Buchrieser C."/>
            <person name="Wardroper A."/>
            <person name="Felder M."/>
            <person name="Thangavelu M."/>
            <person name="Johnson D."/>
            <person name="Knights A."/>
            <person name="Loulseged H."/>
            <person name="Mungall K."/>
            <person name="Oliver K."/>
            <person name="Price C."/>
            <person name="Quail M.A."/>
            <person name="Urushihara H."/>
            <person name="Hernandez J."/>
            <person name="Rabbinowitsch E."/>
            <person name="Steffen D."/>
            <person name="Sanders M."/>
            <person name="Ma J."/>
            <person name="Kohara Y."/>
            <person name="Sharp S."/>
            <person name="Simmonds M."/>
            <person name="Spiegler S."/>
            <person name="Tivey A."/>
            <person name="Sugano S."/>
            <person name="White B."/>
            <person name="Walker D."/>
            <person name="Woodward J."/>
            <person name="Winckler T."/>
            <person name="Tanaka Y."/>
            <person name="Shaulsky G."/>
            <person name="Schleicher M."/>
            <person name="Weinstock G."/>
            <person name="Rosenthal A."/>
            <person name="Cox E.C."/>
            <person name="Chisholm R.L."/>
            <person name="Gibbs R."/>
            <person name="Loomis W.F."/>
            <person name="Platzer M."/>
            <person name="Kay R.R."/>
            <person name="Williams J."/>
            <person name="Dear P.H."/>
            <person name="Noegel A.A."/>
            <person name="Barrell B."/>
            <person name="Kuspa A."/>
        </authorList>
    </citation>
    <scope>NUCLEOTIDE SEQUENCE [LARGE SCALE GENOMIC DNA]</scope>
    <source>
        <strain evidence="1 2">AX4</strain>
    </source>
</reference>